<dbReference type="AlphaFoldDB" id="A0A2Z2P5B9"/>
<evidence type="ECO:0000313" key="1">
    <source>
        <dbReference type="EMBL" id="ASJ76690.1"/>
    </source>
</evidence>
<reference evidence="1 2" key="1">
    <citation type="submission" date="2016-12" db="EMBL/GenBank/DDBJ databases">
        <authorList>
            <person name="Song W.-J."/>
            <person name="Kurnit D.M."/>
        </authorList>
    </citation>
    <scope>NUCLEOTIDE SEQUENCE [LARGE SCALE GENOMIC DNA]</scope>
    <source>
        <strain evidence="1 2">IMCC3135</strain>
    </source>
</reference>
<gene>
    <name evidence="1" type="ORF">IMCC3135_33230</name>
</gene>
<dbReference type="OrthoDB" id="5523793at2"/>
<dbReference type="EMBL" id="CP018632">
    <property type="protein sequence ID" value="ASJ76690.1"/>
    <property type="molecule type" value="Genomic_DNA"/>
</dbReference>
<name>A0A2Z2P5B9_9GAMM</name>
<evidence type="ECO:0000313" key="2">
    <source>
        <dbReference type="Proteomes" id="UP000250079"/>
    </source>
</evidence>
<protein>
    <submittedName>
        <fullName evidence="1">Uncharacterized protein</fullName>
    </submittedName>
</protein>
<dbReference type="Proteomes" id="UP000250079">
    <property type="component" value="Chromosome"/>
</dbReference>
<proteinExistence type="predicted"/>
<dbReference type="RefSeq" id="WP_088921436.1">
    <property type="nucleotide sequence ID" value="NZ_CP018632.1"/>
</dbReference>
<accession>A0A2Z2P5B9</accession>
<sequence>MTQPRFATIRLLVLLACLVVVGFTALHQRVYSRNWNQTLEAVVYPINGDDHLATNSYIQNLNSDDFAIINRWGEREAERYALALPTPFKVTLGEQISNLPPTFPDKANAVKVLIWGLRFRLWAWRNTPDDGGLTRVRMFVVYQTGEDNKALQHSLGMQKGLMGLVFAYSLHKQTAQNNIIIAHELLHTVGATDKYNAYGGPLMGIGYANSNRIPLYPQRNAEIMAGRIPTSSSSSYMAESLRSVVINTYTASEINWID</sequence>
<organism evidence="1 2">
    <name type="scientific">Granulosicoccus antarcticus IMCC3135</name>
    <dbReference type="NCBI Taxonomy" id="1192854"/>
    <lineage>
        <taxon>Bacteria</taxon>
        <taxon>Pseudomonadati</taxon>
        <taxon>Pseudomonadota</taxon>
        <taxon>Gammaproteobacteria</taxon>
        <taxon>Chromatiales</taxon>
        <taxon>Granulosicoccaceae</taxon>
        <taxon>Granulosicoccus</taxon>
    </lineage>
</organism>
<dbReference type="KEGG" id="gai:IMCC3135_33230"/>
<keyword evidence="2" id="KW-1185">Reference proteome</keyword>